<comment type="similarity">
    <text evidence="2">Belongs to the GSP F family.</text>
</comment>
<feature type="transmembrane region" description="Helical" evidence="7">
    <location>
        <begin position="387"/>
        <end position="409"/>
    </location>
</feature>
<evidence type="ECO:0000256" key="3">
    <source>
        <dbReference type="ARBA" id="ARBA00022475"/>
    </source>
</evidence>
<dbReference type="PRINTS" id="PR00812">
    <property type="entry name" value="BCTERIALGSPF"/>
</dbReference>
<gene>
    <name evidence="9" type="primary">epsF_1</name>
    <name evidence="9" type="ORF">CLORY_13040</name>
</gene>
<dbReference type="Proteomes" id="UP000190080">
    <property type="component" value="Unassembled WGS sequence"/>
</dbReference>
<dbReference type="InterPro" id="IPR042094">
    <property type="entry name" value="T2SS_GspF_sf"/>
</dbReference>
<evidence type="ECO:0000313" key="9">
    <source>
        <dbReference type="EMBL" id="OPJ63221.1"/>
    </source>
</evidence>
<dbReference type="InterPro" id="IPR018076">
    <property type="entry name" value="T2SS_GspF_dom"/>
</dbReference>
<keyword evidence="4 7" id="KW-0812">Transmembrane</keyword>
<feature type="domain" description="Type II secretion system protein GspF" evidence="8">
    <location>
        <begin position="283"/>
        <end position="404"/>
    </location>
</feature>
<name>A0A1V4IT66_9CLOT</name>
<evidence type="ECO:0000256" key="5">
    <source>
        <dbReference type="ARBA" id="ARBA00022989"/>
    </source>
</evidence>
<feature type="domain" description="Type II secretion system protein GspF" evidence="8">
    <location>
        <begin position="82"/>
        <end position="204"/>
    </location>
</feature>
<evidence type="ECO:0000256" key="1">
    <source>
        <dbReference type="ARBA" id="ARBA00004651"/>
    </source>
</evidence>
<evidence type="ECO:0000256" key="6">
    <source>
        <dbReference type="ARBA" id="ARBA00023136"/>
    </source>
</evidence>
<dbReference type="Gene3D" id="1.20.81.30">
    <property type="entry name" value="Type II secretion system (T2SS), domain F"/>
    <property type="match status" value="2"/>
</dbReference>
<keyword evidence="6 7" id="KW-0472">Membrane</keyword>
<dbReference type="GO" id="GO:0005886">
    <property type="term" value="C:plasma membrane"/>
    <property type="evidence" value="ECO:0007669"/>
    <property type="project" value="UniProtKB-SubCell"/>
</dbReference>
<comment type="caution">
    <text evidence="9">The sequence shown here is derived from an EMBL/GenBank/DDBJ whole genome shotgun (WGS) entry which is preliminary data.</text>
</comment>
<keyword evidence="3" id="KW-1003">Cell membrane</keyword>
<dbReference type="PANTHER" id="PTHR30012:SF0">
    <property type="entry name" value="TYPE II SECRETION SYSTEM PROTEIN F-RELATED"/>
    <property type="match status" value="1"/>
</dbReference>
<evidence type="ECO:0000256" key="2">
    <source>
        <dbReference type="ARBA" id="ARBA00005745"/>
    </source>
</evidence>
<organism evidence="9 10">
    <name type="scientific">Clostridium oryzae</name>
    <dbReference type="NCBI Taxonomy" id="1450648"/>
    <lineage>
        <taxon>Bacteria</taxon>
        <taxon>Bacillati</taxon>
        <taxon>Bacillota</taxon>
        <taxon>Clostridia</taxon>
        <taxon>Eubacteriales</taxon>
        <taxon>Clostridiaceae</taxon>
        <taxon>Clostridium</taxon>
    </lineage>
</organism>
<evidence type="ECO:0000259" key="8">
    <source>
        <dbReference type="Pfam" id="PF00482"/>
    </source>
</evidence>
<accession>A0A1V4IT66</accession>
<evidence type="ECO:0000313" key="10">
    <source>
        <dbReference type="Proteomes" id="UP000190080"/>
    </source>
</evidence>
<dbReference type="PANTHER" id="PTHR30012">
    <property type="entry name" value="GENERAL SECRETION PATHWAY PROTEIN"/>
    <property type="match status" value="1"/>
</dbReference>
<dbReference type="Pfam" id="PF00482">
    <property type="entry name" value="T2SSF"/>
    <property type="match status" value="2"/>
</dbReference>
<protein>
    <submittedName>
        <fullName evidence="9">Type II secretion system protein F</fullName>
    </submittedName>
</protein>
<feature type="transmembrane region" description="Helical" evidence="7">
    <location>
        <begin position="223"/>
        <end position="250"/>
    </location>
</feature>
<dbReference type="AlphaFoldDB" id="A0A1V4IT66"/>
<dbReference type="InterPro" id="IPR003004">
    <property type="entry name" value="GspF/PilC"/>
</dbReference>
<evidence type="ECO:0000256" key="4">
    <source>
        <dbReference type="ARBA" id="ARBA00022692"/>
    </source>
</evidence>
<dbReference type="EMBL" id="MZGV01000010">
    <property type="protein sequence ID" value="OPJ63221.1"/>
    <property type="molecule type" value="Genomic_DNA"/>
</dbReference>
<reference evidence="9 10" key="1">
    <citation type="submission" date="2017-03" db="EMBL/GenBank/DDBJ databases">
        <title>Genome sequence of Clostridium oryzae DSM 28571.</title>
        <authorList>
            <person name="Poehlein A."/>
            <person name="Daniel R."/>
        </authorList>
    </citation>
    <scope>NUCLEOTIDE SEQUENCE [LARGE SCALE GENOMIC DNA]</scope>
    <source>
        <strain evidence="9 10">DSM 28571</strain>
    </source>
</reference>
<comment type="subcellular location">
    <subcellularLocation>
        <location evidence="1">Cell membrane</location>
        <topology evidence="1">Multi-pass membrane protein</topology>
    </subcellularLocation>
</comment>
<sequence length="412" mass="46576">MNLLKSLMEISFEAMNNYRYKALNKSGSIEAGNYECENMKKLMLHLQKKELILVKAITVSKKLDFGKIAFHKKMTYKQLSLFCKQVASILDSGMPLVEAFTILSMDYKGILKQNMVKIINGLSRGETLYSSMASCTNMFPDFMLQMIRIGEYSGKLDKIFLELSIHFHKQYKLKQKLINAATYPMIVFIMSQIAVLFLMTTIVPSMMELIRSSGGKIPLLTKIMFSISDFIKNNIFLIIAVALIISFYCFKIISKNKLDIYVVLKHIRFLAKINKKVNSYKILRAVNLIYSSGGNIVNALESSSGIVNSKYLKKQIFNSVFSIKKGMAISNSLKQIEVIDSVTIALIKLGEGAGKLEDMLSKAINILEDDVDGYINRFSELIQPISILFLAIVVATIMFAVMIPMFTLYNTI</sequence>
<keyword evidence="10" id="KW-1185">Reference proteome</keyword>
<proteinExistence type="inferred from homology"/>
<dbReference type="STRING" id="1450648.CLORY_13040"/>
<keyword evidence="5 7" id="KW-1133">Transmembrane helix</keyword>
<evidence type="ECO:0000256" key="7">
    <source>
        <dbReference type="SAM" id="Phobius"/>
    </source>
</evidence>
<feature type="transmembrane region" description="Helical" evidence="7">
    <location>
        <begin position="177"/>
        <end position="203"/>
    </location>
</feature>